<dbReference type="AlphaFoldDB" id="A0A4U9D6H5"/>
<dbReference type="Proteomes" id="UP000339249">
    <property type="component" value="Unassembled WGS sequence"/>
</dbReference>
<reference evidence="2 3" key="1">
    <citation type="submission" date="2019-04" db="EMBL/GenBank/DDBJ databases">
        <authorList>
            <consortium name="Pathogen Informatics"/>
        </authorList>
    </citation>
    <scope>NUCLEOTIDE SEQUENCE [LARGE SCALE GENOMIC DNA]</scope>
    <source>
        <strain evidence="2 3">NCTC9185</strain>
    </source>
</reference>
<sequence length="65" mass="7397">MAALLNSGFARVDWVMTAFITITFATLISGLMFKELQAAIGMHVMQHRKRCRRNKEKSLSVAERL</sequence>
<name>A0A4U9D6H5_RAOTE</name>
<accession>A0A4U9D6H5</accession>
<proteinExistence type="predicted"/>
<keyword evidence="1" id="KW-0472">Membrane</keyword>
<evidence type="ECO:0000256" key="1">
    <source>
        <dbReference type="SAM" id="Phobius"/>
    </source>
</evidence>
<keyword evidence="1" id="KW-0812">Transmembrane</keyword>
<protein>
    <submittedName>
        <fullName evidence="2">Uncharacterized protein</fullName>
    </submittedName>
</protein>
<feature type="transmembrane region" description="Helical" evidence="1">
    <location>
        <begin position="14"/>
        <end position="33"/>
    </location>
</feature>
<dbReference type="EMBL" id="CABDVU010000001">
    <property type="protein sequence ID" value="VTN13002.1"/>
    <property type="molecule type" value="Genomic_DNA"/>
</dbReference>
<evidence type="ECO:0000313" key="2">
    <source>
        <dbReference type="EMBL" id="VTN13002.1"/>
    </source>
</evidence>
<gene>
    <name evidence="2" type="ORF">NCTC9185_05007</name>
</gene>
<evidence type="ECO:0000313" key="3">
    <source>
        <dbReference type="Proteomes" id="UP000339249"/>
    </source>
</evidence>
<organism evidence="2 3">
    <name type="scientific">Raoultella terrigena</name>
    <name type="common">Klebsiella terrigena</name>
    <dbReference type="NCBI Taxonomy" id="577"/>
    <lineage>
        <taxon>Bacteria</taxon>
        <taxon>Pseudomonadati</taxon>
        <taxon>Pseudomonadota</taxon>
        <taxon>Gammaproteobacteria</taxon>
        <taxon>Enterobacterales</taxon>
        <taxon>Enterobacteriaceae</taxon>
        <taxon>Klebsiella/Raoultella group</taxon>
        <taxon>Raoultella</taxon>
    </lineage>
</organism>
<keyword evidence="1" id="KW-1133">Transmembrane helix</keyword>